<sequence length="147" mass="16445">MPTVVVPSVDYTESFALLRASVDKIQFEQIQTRDELKAALSSNITGLEMMFAQVSTQQDMLLRAQIHDVRKEVQTQKAALSQDLVDFRKETQEGLNTLSPQLYEIIAYISRGLDDKKGEIESSRVPLVDDRSRPSGGGSSSEPSRKR</sequence>
<evidence type="ECO:0000313" key="2">
    <source>
        <dbReference type="EMBL" id="KZV26584.1"/>
    </source>
</evidence>
<gene>
    <name evidence="2" type="ORF">F511_07549</name>
</gene>
<accession>A0A2Z7AXJ3</accession>
<feature type="region of interest" description="Disordered" evidence="1">
    <location>
        <begin position="120"/>
        <end position="147"/>
    </location>
</feature>
<name>A0A2Z7AXJ3_9LAMI</name>
<keyword evidence="2" id="KW-0808">Transferase</keyword>
<dbReference type="GO" id="GO:0016740">
    <property type="term" value="F:transferase activity"/>
    <property type="evidence" value="ECO:0007669"/>
    <property type="project" value="UniProtKB-KW"/>
</dbReference>
<keyword evidence="3" id="KW-1185">Reference proteome</keyword>
<dbReference type="Proteomes" id="UP000250235">
    <property type="component" value="Unassembled WGS sequence"/>
</dbReference>
<dbReference type="EMBL" id="KV011196">
    <property type="protein sequence ID" value="KZV26584.1"/>
    <property type="molecule type" value="Genomic_DNA"/>
</dbReference>
<evidence type="ECO:0000256" key="1">
    <source>
        <dbReference type="SAM" id="MobiDB-lite"/>
    </source>
</evidence>
<feature type="compositionally biased region" description="Basic and acidic residues" evidence="1">
    <location>
        <begin position="120"/>
        <end position="133"/>
    </location>
</feature>
<organism evidence="2 3">
    <name type="scientific">Dorcoceras hygrometricum</name>
    <dbReference type="NCBI Taxonomy" id="472368"/>
    <lineage>
        <taxon>Eukaryota</taxon>
        <taxon>Viridiplantae</taxon>
        <taxon>Streptophyta</taxon>
        <taxon>Embryophyta</taxon>
        <taxon>Tracheophyta</taxon>
        <taxon>Spermatophyta</taxon>
        <taxon>Magnoliopsida</taxon>
        <taxon>eudicotyledons</taxon>
        <taxon>Gunneridae</taxon>
        <taxon>Pentapetalae</taxon>
        <taxon>asterids</taxon>
        <taxon>lamiids</taxon>
        <taxon>Lamiales</taxon>
        <taxon>Gesneriaceae</taxon>
        <taxon>Didymocarpoideae</taxon>
        <taxon>Trichosporeae</taxon>
        <taxon>Loxocarpinae</taxon>
        <taxon>Dorcoceras</taxon>
    </lineage>
</organism>
<dbReference type="AlphaFoldDB" id="A0A2Z7AXJ3"/>
<reference evidence="2 3" key="1">
    <citation type="journal article" date="2015" name="Proc. Natl. Acad. Sci. U.S.A.">
        <title>The resurrection genome of Boea hygrometrica: A blueprint for survival of dehydration.</title>
        <authorList>
            <person name="Xiao L."/>
            <person name="Yang G."/>
            <person name="Zhang L."/>
            <person name="Yang X."/>
            <person name="Zhao S."/>
            <person name="Ji Z."/>
            <person name="Zhou Q."/>
            <person name="Hu M."/>
            <person name="Wang Y."/>
            <person name="Chen M."/>
            <person name="Xu Y."/>
            <person name="Jin H."/>
            <person name="Xiao X."/>
            <person name="Hu G."/>
            <person name="Bao F."/>
            <person name="Hu Y."/>
            <person name="Wan P."/>
            <person name="Li L."/>
            <person name="Deng X."/>
            <person name="Kuang T."/>
            <person name="Xiang C."/>
            <person name="Zhu J.K."/>
            <person name="Oliver M.J."/>
            <person name="He Y."/>
        </authorList>
    </citation>
    <scope>NUCLEOTIDE SEQUENCE [LARGE SCALE GENOMIC DNA]</scope>
    <source>
        <strain evidence="3">cv. XS01</strain>
    </source>
</reference>
<proteinExistence type="predicted"/>
<evidence type="ECO:0000313" key="3">
    <source>
        <dbReference type="Proteomes" id="UP000250235"/>
    </source>
</evidence>
<protein>
    <submittedName>
        <fullName evidence="2">HXXXD-type acyl-transferase family protein</fullName>
    </submittedName>
</protein>